<evidence type="ECO:0000256" key="1">
    <source>
        <dbReference type="SAM" id="MobiDB-lite"/>
    </source>
</evidence>
<protein>
    <submittedName>
        <fullName evidence="2">Uncharacterized protein</fullName>
    </submittedName>
</protein>
<proteinExistence type="predicted"/>
<dbReference type="EMBL" id="GBRH01221036">
    <property type="protein sequence ID" value="JAD76859.1"/>
    <property type="molecule type" value="Transcribed_RNA"/>
</dbReference>
<feature type="compositionally biased region" description="Basic residues" evidence="1">
    <location>
        <begin position="190"/>
        <end position="201"/>
    </location>
</feature>
<evidence type="ECO:0000313" key="2">
    <source>
        <dbReference type="EMBL" id="JAD76859.1"/>
    </source>
</evidence>
<reference evidence="2" key="2">
    <citation type="journal article" date="2015" name="Data Brief">
        <title>Shoot transcriptome of the giant reed, Arundo donax.</title>
        <authorList>
            <person name="Barrero R.A."/>
            <person name="Guerrero F.D."/>
            <person name="Moolhuijzen P."/>
            <person name="Goolsby J.A."/>
            <person name="Tidwell J."/>
            <person name="Bellgard S.E."/>
            <person name="Bellgard M.I."/>
        </authorList>
    </citation>
    <scope>NUCLEOTIDE SEQUENCE</scope>
    <source>
        <tissue evidence="2">Shoot tissue taken approximately 20 cm above the soil surface</tissue>
    </source>
</reference>
<sequence length="266" mass="28760">MRRHLDLLPSYSFAQGAPHGWSGNLGSRRCGGRPPSIPVSSFSGPDLPVRAPVCELLHRSSHGPAWRRSEASPLIDSPTRLRRQVPKNELIAPDAPLLASKDPLPGVSNVVPAPGCCRCLHCFAAHVSTPSVWSGSRPAVVRRCSTASHHPQPVVVCRCSTGHSQPPSPTHYCRHRSPSLRVNKPATRAISRRGHHPPRWHGTRDHASSPTAAEGHCCEVPDRYAGSHHGSVVGVLRDQRVASVVTHLLAMLKSHLCGYGLRRSAV</sequence>
<dbReference type="AlphaFoldDB" id="A0A0A9CKL9"/>
<name>A0A0A9CKL9_ARUDO</name>
<feature type="region of interest" description="Disordered" evidence="1">
    <location>
        <begin position="188"/>
        <end position="213"/>
    </location>
</feature>
<organism evidence="2">
    <name type="scientific">Arundo donax</name>
    <name type="common">Giant reed</name>
    <name type="synonym">Donax arundinaceus</name>
    <dbReference type="NCBI Taxonomy" id="35708"/>
    <lineage>
        <taxon>Eukaryota</taxon>
        <taxon>Viridiplantae</taxon>
        <taxon>Streptophyta</taxon>
        <taxon>Embryophyta</taxon>
        <taxon>Tracheophyta</taxon>
        <taxon>Spermatophyta</taxon>
        <taxon>Magnoliopsida</taxon>
        <taxon>Liliopsida</taxon>
        <taxon>Poales</taxon>
        <taxon>Poaceae</taxon>
        <taxon>PACMAD clade</taxon>
        <taxon>Arundinoideae</taxon>
        <taxon>Arundineae</taxon>
        <taxon>Arundo</taxon>
    </lineage>
</organism>
<reference evidence="2" key="1">
    <citation type="submission" date="2014-09" db="EMBL/GenBank/DDBJ databases">
        <authorList>
            <person name="Magalhaes I.L.F."/>
            <person name="Oliveira U."/>
            <person name="Santos F.R."/>
            <person name="Vidigal T.H.D.A."/>
            <person name="Brescovit A.D."/>
            <person name="Santos A.J."/>
        </authorList>
    </citation>
    <scope>NUCLEOTIDE SEQUENCE</scope>
    <source>
        <tissue evidence="2">Shoot tissue taken approximately 20 cm above the soil surface</tissue>
    </source>
</reference>
<accession>A0A0A9CKL9</accession>